<gene>
    <name evidence="1" type="ORF">XENOCAPTIV_029607</name>
</gene>
<evidence type="ECO:0000313" key="1">
    <source>
        <dbReference type="EMBL" id="MEQ2214279.1"/>
    </source>
</evidence>
<name>A0ABV0S155_9TELE</name>
<organism evidence="1 2">
    <name type="scientific">Xenoophorus captivus</name>
    <dbReference type="NCBI Taxonomy" id="1517983"/>
    <lineage>
        <taxon>Eukaryota</taxon>
        <taxon>Metazoa</taxon>
        <taxon>Chordata</taxon>
        <taxon>Craniata</taxon>
        <taxon>Vertebrata</taxon>
        <taxon>Euteleostomi</taxon>
        <taxon>Actinopterygii</taxon>
        <taxon>Neopterygii</taxon>
        <taxon>Teleostei</taxon>
        <taxon>Neoteleostei</taxon>
        <taxon>Acanthomorphata</taxon>
        <taxon>Ovalentaria</taxon>
        <taxon>Atherinomorphae</taxon>
        <taxon>Cyprinodontiformes</taxon>
        <taxon>Goodeidae</taxon>
        <taxon>Xenoophorus</taxon>
    </lineage>
</organism>
<sequence>MQCHLKRRAWRHSIRNITPWCQAHFYKRSVNDTQLAAQRQLSLPSLRPNLPVPFSFSFPPLSHSGVQLGYLPSSSFPSGSRLRGAEAAKTHFLELVFTSFSFCWTS</sequence>
<protein>
    <submittedName>
        <fullName evidence="1">Uncharacterized protein</fullName>
    </submittedName>
</protein>
<dbReference type="Proteomes" id="UP001434883">
    <property type="component" value="Unassembled WGS sequence"/>
</dbReference>
<evidence type="ECO:0000313" key="2">
    <source>
        <dbReference type="Proteomes" id="UP001434883"/>
    </source>
</evidence>
<proteinExistence type="predicted"/>
<comment type="caution">
    <text evidence="1">The sequence shown here is derived from an EMBL/GenBank/DDBJ whole genome shotgun (WGS) entry which is preliminary data.</text>
</comment>
<dbReference type="EMBL" id="JAHRIN010067305">
    <property type="protein sequence ID" value="MEQ2214279.1"/>
    <property type="molecule type" value="Genomic_DNA"/>
</dbReference>
<reference evidence="1 2" key="1">
    <citation type="submission" date="2021-06" db="EMBL/GenBank/DDBJ databases">
        <authorList>
            <person name="Palmer J.M."/>
        </authorList>
    </citation>
    <scope>NUCLEOTIDE SEQUENCE [LARGE SCALE GENOMIC DNA]</scope>
    <source>
        <strain evidence="1 2">XC_2019</strain>
        <tissue evidence="1">Muscle</tissue>
    </source>
</reference>
<keyword evidence="2" id="KW-1185">Reference proteome</keyword>
<accession>A0ABV0S155</accession>